<keyword evidence="8" id="KW-1133">Transmembrane helix</keyword>
<dbReference type="RefSeq" id="WP_281482138.1">
    <property type="nucleotide sequence ID" value="NZ_CP124543.1"/>
</dbReference>
<feature type="domain" description="Multidrug resistance protein MdtA-like alpha-helical hairpin" evidence="9">
    <location>
        <begin position="154"/>
        <end position="230"/>
    </location>
</feature>
<dbReference type="NCBIfam" id="TIGR01730">
    <property type="entry name" value="RND_mfp"/>
    <property type="match status" value="1"/>
</dbReference>
<keyword evidence="5 8" id="KW-0472">Membrane</keyword>
<comment type="subcellular location">
    <subcellularLocation>
        <location evidence="1">Cell membrane</location>
    </subcellularLocation>
</comment>
<dbReference type="Gene3D" id="2.40.50.100">
    <property type="match status" value="1"/>
</dbReference>
<evidence type="ECO:0000256" key="4">
    <source>
        <dbReference type="ARBA" id="ARBA00022519"/>
    </source>
</evidence>
<dbReference type="InterPro" id="IPR006143">
    <property type="entry name" value="RND_pump_MFP"/>
</dbReference>
<dbReference type="KEGG" id="hbq:QI031_24145"/>
<dbReference type="GO" id="GO:0015562">
    <property type="term" value="F:efflux transmembrane transporter activity"/>
    <property type="evidence" value="ECO:0007669"/>
    <property type="project" value="TreeGrafter"/>
</dbReference>
<keyword evidence="6" id="KW-0175">Coiled coil</keyword>
<organism evidence="12 13">
    <name type="scientific">Halotia branconii CENA392</name>
    <dbReference type="NCBI Taxonomy" id="1539056"/>
    <lineage>
        <taxon>Bacteria</taxon>
        <taxon>Bacillati</taxon>
        <taxon>Cyanobacteriota</taxon>
        <taxon>Cyanophyceae</taxon>
        <taxon>Nostocales</taxon>
        <taxon>Nodulariaceae</taxon>
        <taxon>Halotia</taxon>
    </lineage>
</organism>
<dbReference type="Pfam" id="PF25944">
    <property type="entry name" value="Beta-barrel_RND"/>
    <property type="match status" value="1"/>
</dbReference>
<dbReference type="Pfam" id="PF25876">
    <property type="entry name" value="HH_MFP_RND"/>
    <property type="match status" value="1"/>
</dbReference>
<feature type="region of interest" description="Disordered" evidence="7">
    <location>
        <begin position="1"/>
        <end position="22"/>
    </location>
</feature>
<feature type="transmembrane region" description="Helical" evidence="8">
    <location>
        <begin position="28"/>
        <end position="50"/>
    </location>
</feature>
<feature type="coiled-coil region" evidence="6">
    <location>
        <begin position="214"/>
        <end position="241"/>
    </location>
</feature>
<evidence type="ECO:0000256" key="5">
    <source>
        <dbReference type="ARBA" id="ARBA00023136"/>
    </source>
</evidence>
<accession>A0AAJ6P8P3</accession>
<keyword evidence="8" id="KW-0812">Transmembrane</keyword>
<dbReference type="GO" id="GO:1990281">
    <property type="term" value="C:efflux pump complex"/>
    <property type="evidence" value="ECO:0007669"/>
    <property type="project" value="TreeGrafter"/>
</dbReference>
<evidence type="ECO:0000313" key="12">
    <source>
        <dbReference type="EMBL" id="WGV24826.1"/>
    </source>
</evidence>
<dbReference type="EMBL" id="CP124543">
    <property type="protein sequence ID" value="WGV24826.1"/>
    <property type="molecule type" value="Genomic_DNA"/>
</dbReference>
<evidence type="ECO:0000259" key="10">
    <source>
        <dbReference type="Pfam" id="PF25917"/>
    </source>
</evidence>
<keyword evidence="13" id="KW-1185">Reference proteome</keyword>
<feature type="domain" description="Multidrug resistance protein MdtA-like barrel-sandwich hybrid" evidence="10">
    <location>
        <begin position="93"/>
        <end position="276"/>
    </location>
</feature>
<evidence type="ECO:0000256" key="7">
    <source>
        <dbReference type="SAM" id="MobiDB-lite"/>
    </source>
</evidence>
<evidence type="ECO:0000256" key="6">
    <source>
        <dbReference type="SAM" id="Coils"/>
    </source>
</evidence>
<dbReference type="InterPro" id="IPR058625">
    <property type="entry name" value="MdtA-like_BSH"/>
</dbReference>
<dbReference type="Gene3D" id="2.40.30.170">
    <property type="match status" value="1"/>
</dbReference>
<protein>
    <submittedName>
        <fullName evidence="12">Efflux RND transporter periplasmic adaptor subunit</fullName>
    </submittedName>
</protein>
<dbReference type="Gene3D" id="1.10.287.470">
    <property type="entry name" value="Helix hairpin bin"/>
    <property type="match status" value="1"/>
</dbReference>
<name>A0AAJ6P8P3_9CYAN</name>
<dbReference type="SUPFAM" id="SSF111369">
    <property type="entry name" value="HlyD-like secretion proteins"/>
    <property type="match status" value="1"/>
</dbReference>
<dbReference type="PANTHER" id="PTHR30469:SF39">
    <property type="entry name" value="SLL0180 PROTEIN"/>
    <property type="match status" value="1"/>
</dbReference>
<evidence type="ECO:0000256" key="2">
    <source>
        <dbReference type="ARBA" id="ARBA00009477"/>
    </source>
</evidence>
<comment type="similarity">
    <text evidence="2">Belongs to the membrane fusion protein (MFP) (TC 8.A.1) family.</text>
</comment>
<gene>
    <name evidence="12" type="ORF">QI031_24145</name>
</gene>
<dbReference type="PANTHER" id="PTHR30469">
    <property type="entry name" value="MULTIDRUG RESISTANCE PROTEIN MDTA"/>
    <property type="match status" value="1"/>
</dbReference>
<dbReference type="AlphaFoldDB" id="A0AAJ6P8P3"/>
<reference evidence="12 13" key="1">
    <citation type="journal article" date="2023" name="Limnol Oceanogr Lett">
        <title>Environmental adaptations by the intertidal Antarctic cyanobacterium Halotia branconii CENA392 as revealed using long-read genome sequencing.</title>
        <authorList>
            <person name="Dextro R.B."/>
            <person name="Delbaje E."/>
            <person name="Freitas P.N.N."/>
            <person name="Geraldes V."/>
            <person name="Pinto E."/>
            <person name="Long P.F."/>
            <person name="Fiore M.F."/>
        </authorList>
    </citation>
    <scope>NUCLEOTIDE SEQUENCE [LARGE SCALE GENOMIC DNA]</scope>
    <source>
        <strain evidence="12 13">CENA392</strain>
    </source>
</reference>
<keyword evidence="3" id="KW-1003">Cell membrane</keyword>
<keyword evidence="4" id="KW-0997">Cell inner membrane</keyword>
<dbReference type="Gene3D" id="2.40.420.20">
    <property type="match status" value="1"/>
</dbReference>
<dbReference type="Pfam" id="PF25917">
    <property type="entry name" value="BSH_RND"/>
    <property type="match status" value="1"/>
</dbReference>
<dbReference type="Proteomes" id="UP001223520">
    <property type="component" value="Chromosome"/>
</dbReference>
<evidence type="ECO:0000313" key="13">
    <source>
        <dbReference type="Proteomes" id="UP001223520"/>
    </source>
</evidence>
<evidence type="ECO:0000256" key="1">
    <source>
        <dbReference type="ARBA" id="ARBA00004236"/>
    </source>
</evidence>
<sequence length="439" mass="47924">MTSPEPQTDFGENLPQTSYEPPPKKRRWLRLLLAFILLIGGGTAVIWHLLSSANQQPSTTNAQPPGVRVKVSPVQVGTIEDSTDFIASLESRRSVTLQPRIQGQVTQIFVRSGDPVAAGAAVIQVDPRQQKAAVSSIDAAAQAARAQLENARATLKSLEAERLSNVADLQLNQQDYERYENLAQQGAVSRQTKDQYANRLATAKANLGAINSKIQAQQATILQAQRDLQQAQANTEEQEVQLQYYRVTAPFAGTVGDIPVKIGDFVNTSTQLVSITQNQPLEVKISVPLERGSQLRKGMPVELMNTQGKTIGNSRVFFISPLASNNTQSILIKALFNNSQGQLRADQLVRARVIWNQRSGVLIPTTAVSRVAGETFVYVAQTEKSPKGVSQLVARQKPVKLGDIRNNNYQVLEGLKPEDKIVISGLLNLKDGIPIVPES</sequence>
<dbReference type="InterPro" id="IPR058624">
    <property type="entry name" value="MdtA-like_HH"/>
</dbReference>
<dbReference type="FunFam" id="2.40.420.20:FF:000007">
    <property type="entry name" value="HAE1 family efflux pump MFP component"/>
    <property type="match status" value="1"/>
</dbReference>
<evidence type="ECO:0000256" key="3">
    <source>
        <dbReference type="ARBA" id="ARBA00022475"/>
    </source>
</evidence>
<evidence type="ECO:0000259" key="9">
    <source>
        <dbReference type="Pfam" id="PF25876"/>
    </source>
</evidence>
<proteinExistence type="inferred from homology"/>
<dbReference type="InterPro" id="IPR058626">
    <property type="entry name" value="MdtA-like_b-barrel"/>
</dbReference>
<evidence type="ECO:0000259" key="11">
    <source>
        <dbReference type="Pfam" id="PF25944"/>
    </source>
</evidence>
<feature type="domain" description="Multidrug resistance protein MdtA-like beta-barrel" evidence="11">
    <location>
        <begin position="298"/>
        <end position="353"/>
    </location>
</feature>
<evidence type="ECO:0000256" key="8">
    <source>
        <dbReference type="SAM" id="Phobius"/>
    </source>
</evidence>